<dbReference type="Proteomes" id="UP000193104">
    <property type="component" value="Unassembled WGS sequence"/>
</dbReference>
<feature type="domain" description="Pili assembly chaperone C-terminal" evidence="10">
    <location>
        <begin position="169"/>
        <end position="228"/>
    </location>
</feature>
<dbReference type="InterPro" id="IPR018046">
    <property type="entry name" value="Pili_assmbl_chaperone_CS"/>
</dbReference>
<dbReference type="InterPro" id="IPR016147">
    <property type="entry name" value="Pili_assmbl_chaperone_N"/>
</dbReference>
<reference evidence="11 12" key="1">
    <citation type="journal article" date="2017" name="Antonie Van Leeuwenhoek">
        <title>Phylogenomic resolution of the bacterial genus Pantoea and its relationship with Erwinia and Tatumella.</title>
        <authorList>
            <person name="Palmer M."/>
            <person name="Steenkamp E.T."/>
            <person name="Coetzee M.P."/>
            <person name="Chan W.Y."/>
            <person name="van Zyl E."/>
            <person name="De Maayer P."/>
            <person name="Coutinho T.A."/>
            <person name="Blom J."/>
            <person name="Smits T.H."/>
            <person name="Duffy B."/>
            <person name="Venter S.N."/>
        </authorList>
    </citation>
    <scope>NUCLEOTIDE SEQUENCE [LARGE SCALE GENOMIC DNA]</scope>
    <source>
        <strain evidence="11 12">LMG 26277</strain>
    </source>
</reference>
<name>A0A1X1D165_9GAMM</name>
<dbReference type="Pfam" id="PF00345">
    <property type="entry name" value="PapD_N"/>
    <property type="match status" value="1"/>
</dbReference>
<protein>
    <submittedName>
        <fullName evidence="11">Molecular chaperone</fullName>
    </submittedName>
</protein>
<evidence type="ECO:0000313" key="12">
    <source>
        <dbReference type="Proteomes" id="UP000193104"/>
    </source>
</evidence>
<evidence type="ECO:0000256" key="7">
    <source>
        <dbReference type="RuleBase" id="RU003918"/>
    </source>
</evidence>
<sequence length="252" mass="27612">MKPRYTALSMLIPALLLTAQAQAAIGLDRTRAILDGNTDAVSMTLTNNSEQSPYLAQAWVENAQGDKITSPLVTLPPVQRINPGKQSQVRVQALPAVKALPQDRESVYYFNVREIPPKSDKPNSLQVALQTRIKLFYRPAAIVPTKQQLDNPWQNQITLKHEGKGYRVINPTPYYITLIDVTSSQHGSSIKPFEPIMVPPKDSMMLGLDSAALGATPWITYINDYGGRPQLALDCGSAGCSVNLKRTEEAAG</sequence>
<comment type="similarity">
    <text evidence="2 7">Belongs to the periplasmic pilus chaperone family.</text>
</comment>
<evidence type="ECO:0000259" key="10">
    <source>
        <dbReference type="Pfam" id="PF02753"/>
    </source>
</evidence>
<keyword evidence="3" id="KW-1029">Fimbrium biogenesis</keyword>
<dbReference type="SUPFAM" id="SSF49354">
    <property type="entry name" value="PapD-like"/>
    <property type="match status" value="1"/>
</dbReference>
<dbReference type="InterPro" id="IPR016148">
    <property type="entry name" value="Pili_assmbl_chaperone_C"/>
</dbReference>
<evidence type="ECO:0000313" key="11">
    <source>
        <dbReference type="EMBL" id="ORM70330.1"/>
    </source>
</evidence>
<dbReference type="InterPro" id="IPR036316">
    <property type="entry name" value="Pili_assmbl_chap_C_dom_sf"/>
</dbReference>
<dbReference type="PANTHER" id="PTHR30251">
    <property type="entry name" value="PILUS ASSEMBLY CHAPERONE"/>
    <property type="match status" value="1"/>
</dbReference>
<dbReference type="PROSITE" id="PS00635">
    <property type="entry name" value="PILI_CHAPERONE"/>
    <property type="match status" value="1"/>
</dbReference>
<keyword evidence="12" id="KW-1185">Reference proteome</keyword>
<evidence type="ECO:0000256" key="5">
    <source>
        <dbReference type="ARBA" id="ARBA00022764"/>
    </source>
</evidence>
<keyword evidence="6 7" id="KW-0143">Chaperone</keyword>
<dbReference type="Gene3D" id="2.60.40.10">
    <property type="entry name" value="Immunoglobulins"/>
    <property type="match status" value="2"/>
</dbReference>
<dbReference type="Pfam" id="PF02753">
    <property type="entry name" value="PapD_C"/>
    <property type="match status" value="1"/>
</dbReference>
<proteinExistence type="inferred from homology"/>
<feature type="signal peptide" evidence="8">
    <location>
        <begin position="1"/>
        <end position="23"/>
    </location>
</feature>
<evidence type="ECO:0000256" key="1">
    <source>
        <dbReference type="ARBA" id="ARBA00004418"/>
    </source>
</evidence>
<dbReference type="STRING" id="1076551.HA48_18005"/>
<keyword evidence="4 8" id="KW-0732">Signal</keyword>
<evidence type="ECO:0000256" key="8">
    <source>
        <dbReference type="SAM" id="SignalP"/>
    </source>
</evidence>
<dbReference type="SUPFAM" id="SSF49584">
    <property type="entry name" value="Periplasmic chaperone C-domain"/>
    <property type="match status" value="1"/>
</dbReference>
<feature type="chain" id="PRO_5012778143" evidence="8">
    <location>
        <begin position="24"/>
        <end position="252"/>
    </location>
</feature>
<dbReference type="GO" id="GO:0030288">
    <property type="term" value="C:outer membrane-bounded periplasmic space"/>
    <property type="evidence" value="ECO:0007669"/>
    <property type="project" value="InterPro"/>
</dbReference>
<evidence type="ECO:0000259" key="9">
    <source>
        <dbReference type="Pfam" id="PF00345"/>
    </source>
</evidence>
<evidence type="ECO:0000256" key="3">
    <source>
        <dbReference type="ARBA" id="ARBA00022558"/>
    </source>
</evidence>
<comment type="subcellular location">
    <subcellularLocation>
        <location evidence="1 7">Periplasm</location>
    </subcellularLocation>
</comment>
<dbReference type="InterPro" id="IPR001829">
    <property type="entry name" value="Pili_assmbl_chaperone_bac"/>
</dbReference>
<dbReference type="PRINTS" id="PR00969">
    <property type="entry name" value="CHAPERONPILI"/>
</dbReference>
<accession>A0A1X1D165</accession>
<dbReference type="InterPro" id="IPR050643">
    <property type="entry name" value="Periplasmic_pilus_chap"/>
</dbReference>
<dbReference type="RefSeq" id="WP_128602600.1">
    <property type="nucleotide sequence ID" value="NZ_MLFS01000063.1"/>
</dbReference>
<dbReference type="FunFam" id="2.60.40.10:FF:000458">
    <property type="entry name" value="Molecular chaperone FimC"/>
    <property type="match status" value="1"/>
</dbReference>
<dbReference type="AlphaFoldDB" id="A0A1X1D165"/>
<comment type="caution">
    <text evidence="11">The sequence shown here is derived from an EMBL/GenBank/DDBJ whole genome shotgun (WGS) entry which is preliminary data.</text>
</comment>
<gene>
    <name evidence="11" type="ORF">HA48_18005</name>
</gene>
<organism evidence="11 12">
    <name type="scientific">Pantoea wallisii</name>
    <dbReference type="NCBI Taxonomy" id="1076551"/>
    <lineage>
        <taxon>Bacteria</taxon>
        <taxon>Pseudomonadati</taxon>
        <taxon>Pseudomonadota</taxon>
        <taxon>Gammaproteobacteria</taxon>
        <taxon>Enterobacterales</taxon>
        <taxon>Erwiniaceae</taxon>
        <taxon>Pantoea</taxon>
    </lineage>
</organism>
<dbReference type="OrthoDB" id="9131059at2"/>
<dbReference type="EMBL" id="MLFS01000063">
    <property type="protein sequence ID" value="ORM70330.1"/>
    <property type="molecule type" value="Genomic_DNA"/>
</dbReference>
<dbReference type="GO" id="GO:0071555">
    <property type="term" value="P:cell wall organization"/>
    <property type="evidence" value="ECO:0007669"/>
    <property type="project" value="InterPro"/>
</dbReference>
<dbReference type="InterPro" id="IPR013783">
    <property type="entry name" value="Ig-like_fold"/>
</dbReference>
<evidence type="ECO:0000256" key="2">
    <source>
        <dbReference type="ARBA" id="ARBA00007399"/>
    </source>
</evidence>
<keyword evidence="5" id="KW-0574">Periplasm</keyword>
<feature type="domain" description="Pili assembly chaperone N-terminal" evidence="9">
    <location>
        <begin position="25"/>
        <end position="142"/>
    </location>
</feature>
<evidence type="ECO:0000256" key="4">
    <source>
        <dbReference type="ARBA" id="ARBA00022729"/>
    </source>
</evidence>
<dbReference type="PANTHER" id="PTHR30251:SF6">
    <property type="entry name" value="FIMBRIAL CHAPERONE YFCS-RELATED"/>
    <property type="match status" value="1"/>
</dbReference>
<dbReference type="InterPro" id="IPR008962">
    <property type="entry name" value="PapD-like_sf"/>
</dbReference>
<evidence type="ECO:0000256" key="6">
    <source>
        <dbReference type="ARBA" id="ARBA00023186"/>
    </source>
</evidence>